<name>A0A179D2Z7_9BACT</name>
<evidence type="ECO:0000256" key="1">
    <source>
        <dbReference type="SAM" id="MobiDB-lite"/>
    </source>
</evidence>
<organism evidence="2 3">
    <name type="scientific">Thermosulfurimonas dismutans</name>
    <dbReference type="NCBI Taxonomy" id="999894"/>
    <lineage>
        <taxon>Bacteria</taxon>
        <taxon>Pseudomonadati</taxon>
        <taxon>Thermodesulfobacteriota</taxon>
        <taxon>Thermodesulfobacteria</taxon>
        <taxon>Thermodesulfobacteriales</taxon>
        <taxon>Thermodesulfobacteriaceae</taxon>
        <taxon>Thermosulfurimonas</taxon>
    </lineage>
</organism>
<proteinExistence type="predicted"/>
<dbReference type="AlphaFoldDB" id="A0A179D2Z7"/>
<feature type="compositionally biased region" description="Polar residues" evidence="1">
    <location>
        <begin position="28"/>
        <end position="46"/>
    </location>
</feature>
<protein>
    <submittedName>
        <fullName evidence="2">Uncharacterized protein</fullName>
    </submittedName>
</protein>
<sequence length="46" mass="5143">MDLLIRELSEAGITVEVFYLDDEPEASESLSFNPSEKPNQGKAQFP</sequence>
<gene>
    <name evidence="2" type="ORF">TDIS_1494</name>
</gene>
<keyword evidence="3" id="KW-1185">Reference proteome</keyword>
<dbReference type="EMBL" id="LWLG01000011">
    <property type="protein sequence ID" value="OAQ20450.1"/>
    <property type="molecule type" value="Genomic_DNA"/>
</dbReference>
<dbReference type="Proteomes" id="UP000078390">
    <property type="component" value="Unassembled WGS sequence"/>
</dbReference>
<evidence type="ECO:0000313" key="3">
    <source>
        <dbReference type="Proteomes" id="UP000078390"/>
    </source>
</evidence>
<feature type="region of interest" description="Disordered" evidence="1">
    <location>
        <begin position="26"/>
        <end position="46"/>
    </location>
</feature>
<dbReference type="STRING" id="999894.TDIS_1494"/>
<comment type="caution">
    <text evidence="2">The sequence shown here is derived from an EMBL/GenBank/DDBJ whole genome shotgun (WGS) entry which is preliminary data.</text>
</comment>
<evidence type="ECO:0000313" key="2">
    <source>
        <dbReference type="EMBL" id="OAQ20450.1"/>
    </source>
</evidence>
<accession>A0A179D2Z7</accession>
<reference evidence="2 3" key="1">
    <citation type="submission" date="2016-04" db="EMBL/GenBank/DDBJ databases">
        <title>Genome analysis of Thermosulfurimonas dismutans, the first thermophilic sulfur-disproportionating bacterium of the phylum Thermodesulfobacteria.</title>
        <authorList>
            <person name="Mardanov A.V."/>
            <person name="Beletsky A.V."/>
            <person name="Kadnikov V.V."/>
            <person name="Slobodkin A.I."/>
            <person name="Ravin N.V."/>
        </authorList>
    </citation>
    <scope>NUCLEOTIDE SEQUENCE [LARGE SCALE GENOMIC DNA]</scope>
    <source>
        <strain evidence="2 3">S95</strain>
    </source>
</reference>